<feature type="region of interest" description="Disordered" evidence="1">
    <location>
        <begin position="102"/>
        <end position="122"/>
    </location>
</feature>
<dbReference type="AlphaFoldDB" id="A0A5J5SX46"/>
<dbReference type="Proteomes" id="UP000327439">
    <property type="component" value="Chromosome A13"/>
</dbReference>
<name>A0A5J5SX46_GOSBA</name>
<organism evidence="2 3">
    <name type="scientific">Gossypium barbadense</name>
    <name type="common">Sea Island cotton</name>
    <name type="synonym">Hibiscus barbadensis</name>
    <dbReference type="NCBI Taxonomy" id="3634"/>
    <lineage>
        <taxon>Eukaryota</taxon>
        <taxon>Viridiplantae</taxon>
        <taxon>Streptophyta</taxon>
        <taxon>Embryophyta</taxon>
        <taxon>Tracheophyta</taxon>
        <taxon>Spermatophyta</taxon>
        <taxon>Magnoliopsida</taxon>
        <taxon>eudicotyledons</taxon>
        <taxon>Gunneridae</taxon>
        <taxon>Pentapetalae</taxon>
        <taxon>rosids</taxon>
        <taxon>malvids</taxon>
        <taxon>Malvales</taxon>
        <taxon>Malvaceae</taxon>
        <taxon>Malvoideae</taxon>
        <taxon>Gossypium</taxon>
    </lineage>
</organism>
<evidence type="ECO:0000256" key="1">
    <source>
        <dbReference type="SAM" id="MobiDB-lite"/>
    </source>
</evidence>
<reference evidence="3" key="1">
    <citation type="journal article" date="2020" name="Nat. Genet.">
        <title>Genomic diversifications of five Gossypium allopolyploid species and their impact on cotton improvement.</title>
        <authorList>
            <person name="Chen Z.J."/>
            <person name="Sreedasyam A."/>
            <person name="Ando A."/>
            <person name="Song Q."/>
            <person name="De Santiago L.M."/>
            <person name="Hulse-Kemp A.M."/>
            <person name="Ding M."/>
            <person name="Ye W."/>
            <person name="Kirkbride R.C."/>
            <person name="Jenkins J."/>
            <person name="Plott C."/>
            <person name="Lovell J."/>
            <person name="Lin Y.M."/>
            <person name="Vaughn R."/>
            <person name="Liu B."/>
            <person name="Simpson S."/>
            <person name="Scheffler B.E."/>
            <person name="Wen L."/>
            <person name="Saski C.A."/>
            <person name="Grover C.E."/>
            <person name="Hu G."/>
            <person name="Conover J.L."/>
            <person name="Carlson J.W."/>
            <person name="Shu S."/>
            <person name="Boston L.B."/>
            <person name="Williams M."/>
            <person name="Peterson D.G."/>
            <person name="McGee K."/>
            <person name="Jones D.C."/>
            <person name="Wendel J.F."/>
            <person name="Stelly D.M."/>
            <person name="Grimwood J."/>
            <person name="Schmutz J."/>
        </authorList>
    </citation>
    <scope>NUCLEOTIDE SEQUENCE [LARGE SCALE GENOMIC DNA]</scope>
    <source>
        <strain evidence="3">cv. 3-79</strain>
    </source>
</reference>
<gene>
    <name evidence="2" type="ORF">ES319_A13G100800v1</name>
</gene>
<feature type="region of interest" description="Disordered" evidence="1">
    <location>
        <begin position="208"/>
        <end position="229"/>
    </location>
</feature>
<dbReference type="PANTHER" id="PTHR37198:SF1">
    <property type="entry name" value="NUCLEOLIN"/>
    <property type="match status" value="1"/>
</dbReference>
<accession>A0A5J5SX46</accession>
<feature type="region of interest" description="Disordered" evidence="1">
    <location>
        <begin position="371"/>
        <end position="391"/>
    </location>
</feature>
<protein>
    <submittedName>
        <fullName evidence="2">Uncharacterized protein</fullName>
    </submittedName>
</protein>
<dbReference type="EMBL" id="CM018214">
    <property type="protein sequence ID" value="KAB2048226.1"/>
    <property type="molecule type" value="Genomic_DNA"/>
</dbReference>
<proteinExistence type="predicted"/>
<keyword evidence="3" id="KW-1185">Reference proteome</keyword>
<dbReference type="PANTHER" id="PTHR37198">
    <property type="entry name" value="NUCLEOLIN"/>
    <property type="match status" value="1"/>
</dbReference>
<feature type="compositionally biased region" description="Polar residues" evidence="1">
    <location>
        <begin position="529"/>
        <end position="555"/>
    </location>
</feature>
<feature type="region of interest" description="Disordered" evidence="1">
    <location>
        <begin position="516"/>
        <end position="572"/>
    </location>
</feature>
<evidence type="ECO:0000313" key="3">
    <source>
        <dbReference type="Proteomes" id="UP000327439"/>
    </source>
</evidence>
<evidence type="ECO:0000313" key="2">
    <source>
        <dbReference type="EMBL" id="KAB2048226.1"/>
    </source>
</evidence>
<sequence>MDDPELEWEIQESSTGYSENGKLSWLMRLGRKIFVTGIVISSAPLVFPPIMAISAIGFVCSVPYGVLLVSYVCTKTLMSRLLPMPSRSAPLLLEYGKACNGEGEGEGEGEGGGGGEETNGVQNEVIKGDISIEREEEELKEDIIEEIEARIELVDKRNEEPDKGDILQKGAYQKDGVQNDVKRSAGDDSEFMNERPSLSFEEVKELTGMQTEQPMIGECRNKPPAEKSQGIEAVIQRDEKCSSNLVNETPLGSGNVKEKDEYVQLIRAIDALVNEKLRGTTGEQQKEKEVQGINEAKEEEYVRDKQPIEEACNVVIEFVEDEKNGNNKESETQFLMEKVDVHFTQSTDVEEDEELVRETMGLLEKIRDQGERAYMDDKPSTEKVHVGTEKDDKQILQISANAVADYGMEMPTSESETEVEKNKADSKEQIKGSVEMDIQKREQLVGSVSETANDDSITKGLTVEISTSIVGQAKDENIVDRSYRLNKEKKDVVFSNEDIREINDDQGLDLSENLSTVSLQGSPPEVNTEESWPSSSYSLHQHASDSSDLPVSTKAQEADNTKIPVENATDAPSNEAIHCEEKIWEQMNALRTIVGYKAARRETCIDELKALYVFTGIEPPASLKDTCDPAEVDAKLGFLKSVVGVQ</sequence>
<dbReference type="OrthoDB" id="1933309at2759"/>